<feature type="compositionally biased region" description="Low complexity" evidence="1">
    <location>
        <begin position="31"/>
        <end position="52"/>
    </location>
</feature>
<dbReference type="Proteomes" id="UP001501771">
    <property type="component" value="Unassembled WGS sequence"/>
</dbReference>
<gene>
    <name evidence="3" type="ORF">GCM10009844_45110</name>
</gene>
<feature type="chain" id="PRO_5045161459" description="Lipoprotein" evidence="2">
    <location>
        <begin position="29"/>
        <end position="202"/>
    </location>
</feature>
<dbReference type="PROSITE" id="PS51257">
    <property type="entry name" value="PROKAR_LIPOPROTEIN"/>
    <property type="match status" value="1"/>
</dbReference>
<comment type="caution">
    <text evidence="3">The sequence shown here is derived from an EMBL/GenBank/DDBJ whole genome shotgun (WGS) entry which is preliminary data.</text>
</comment>
<protein>
    <recommendedName>
        <fullName evidence="5">Lipoprotein</fullName>
    </recommendedName>
</protein>
<sequence>MNRLTGTAVGGGLALALLLSGCGGGSDASEGPAAPTGSGSTSPSQSSSDSAGETPSSTSTVEPATGPLLEAEHATMIAPTGYRHIPDMVEFETSAGGSRGGSIDVVTLGETPWGSDEDLDEAVRLTTRSWPAGRPDRLADVEIDGVPAFHLAGLSGKYTALEEYGALYQGDLVYFTFSLDNINSKAKRRAAIESSLATVRWR</sequence>
<dbReference type="RefSeq" id="WP_344158210.1">
    <property type="nucleotide sequence ID" value="NZ_BAAAQR010000021.1"/>
</dbReference>
<evidence type="ECO:0008006" key="5">
    <source>
        <dbReference type="Google" id="ProtNLM"/>
    </source>
</evidence>
<organism evidence="3 4">
    <name type="scientific">Nocardioides koreensis</name>
    <dbReference type="NCBI Taxonomy" id="433651"/>
    <lineage>
        <taxon>Bacteria</taxon>
        <taxon>Bacillati</taxon>
        <taxon>Actinomycetota</taxon>
        <taxon>Actinomycetes</taxon>
        <taxon>Propionibacteriales</taxon>
        <taxon>Nocardioidaceae</taxon>
        <taxon>Nocardioides</taxon>
    </lineage>
</organism>
<evidence type="ECO:0000256" key="2">
    <source>
        <dbReference type="SAM" id="SignalP"/>
    </source>
</evidence>
<reference evidence="4" key="1">
    <citation type="journal article" date="2019" name="Int. J. Syst. Evol. Microbiol.">
        <title>The Global Catalogue of Microorganisms (GCM) 10K type strain sequencing project: providing services to taxonomists for standard genome sequencing and annotation.</title>
        <authorList>
            <consortium name="The Broad Institute Genomics Platform"/>
            <consortium name="The Broad Institute Genome Sequencing Center for Infectious Disease"/>
            <person name="Wu L."/>
            <person name="Ma J."/>
        </authorList>
    </citation>
    <scope>NUCLEOTIDE SEQUENCE [LARGE SCALE GENOMIC DNA]</scope>
    <source>
        <strain evidence="4">JCM 16022</strain>
    </source>
</reference>
<accession>A0ABP5M4A0</accession>
<feature type="compositionally biased region" description="Polar residues" evidence="1">
    <location>
        <begin position="53"/>
        <end position="62"/>
    </location>
</feature>
<name>A0ABP5M4A0_9ACTN</name>
<feature type="region of interest" description="Disordered" evidence="1">
    <location>
        <begin position="20"/>
        <end position="64"/>
    </location>
</feature>
<evidence type="ECO:0000256" key="1">
    <source>
        <dbReference type="SAM" id="MobiDB-lite"/>
    </source>
</evidence>
<feature type="signal peptide" evidence="2">
    <location>
        <begin position="1"/>
        <end position="28"/>
    </location>
</feature>
<evidence type="ECO:0000313" key="3">
    <source>
        <dbReference type="EMBL" id="GAA2156657.1"/>
    </source>
</evidence>
<keyword evidence="4" id="KW-1185">Reference proteome</keyword>
<dbReference type="EMBL" id="BAAAQR010000021">
    <property type="protein sequence ID" value="GAA2156657.1"/>
    <property type="molecule type" value="Genomic_DNA"/>
</dbReference>
<evidence type="ECO:0000313" key="4">
    <source>
        <dbReference type="Proteomes" id="UP001501771"/>
    </source>
</evidence>
<keyword evidence="2" id="KW-0732">Signal</keyword>
<proteinExistence type="predicted"/>